<dbReference type="GeneTree" id="ENSGT00390000005861"/>
<dbReference type="InterPro" id="IPR028129">
    <property type="entry name" value="Consortin_C"/>
</dbReference>
<dbReference type="GO" id="GO:0005886">
    <property type="term" value="C:plasma membrane"/>
    <property type="evidence" value="ECO:0007669"/>
    <property type="project" value="TreeGrafter"/>
</dbReference>
<evidence type="ECO:0000256" key="1">
    <source>
        <dbReference type="SAM" id="MobiDB-lite"/>
    </source>
</evidence>
<feature type="region of interest" description="Disordered" evidence="1">
    <location>
        <begin position="596"/>
        <end position="651"/>
    </location>
</feature>
<dbReference type="GO" id="GO:0042998">
    <property type="term" value="P:positive regulation of Golgi to plasma membrane protein transport"/>
    <property type="evidence" value="ECO:0007669"/>
    <property type="project" value="InterPro"/>
</dbReference>
<name>A0A3Q3L7P0_9LABR</name>
<keyword evidence="2" id="KW-0472">Membrane</keyword>
<feature type="compositionally biased region" description="Basic and acidic residues" evidence="1">
    <location>
        <begin position="435"/>
        <end position="448"/>
    </location>
</feature>
<evidence type="ECO:0000259" key="3">
    <source>
        <dbReference type="Pfam" id="PF15281"/>
    </source>
</evidence>
<dbReference type="Pfam" id="PF15281">
    <property type="entry name" value="Consortin_C"/>
    <property type="match status" value="1"/>
</dbReference>
<feature type="compositionally biased region" description="Polar residues" evidence="1">
    <location>
        <begin position="449"/>
        <end position="470"/>
    </location>
</feature>
<feature type="region of interest" description="Disordered" evidence="1">
    <location>
        <begin position="171"/>
        <end position="242"/>
    </location>
</feature>
<dbReference type="CTD" id="569425"/>
<dbReference type="FunCoup" id="A0A3Q3L7P0">
    <property type="interactions" value="206"/>
</dbReference>
<dbReference type="Proteomes" id="UP000261660">
    <property type="component" value="Unplaced"/>
</dbReference>
<feature type="region of interest" description="Disordered" evidence="1">
    <location>
        <begin position="36"/>
        <end position="149"/>
    </location>
</feature>
<dbReference type="GO" id="GO:0071253">
    <property type="term" value="F:connexin binding"/>
    <property type="evidence" value="ECO:0007669"/>
    <property type="project" value="InterPro"/>
</dbReference>
<dbReference type="OrthoDB" id="9894200at2759"/>
<keyword evidence="6" id="KW-1185">Reference proteome</keyword>
<feature type="domain" description="Consortin N-terminal" evidence="4">
    <location>
        <begin position="326"/>
        <end position="377"/>
    </location>
</feature>
<dbReference type="STRING" id="56723.ENSLBEP00000005024"/>
<feature type="compositionally biased region" description="Acidic residues" evidence="1">
    <location>
        <begin position="545"/>
        <end position="567"/>
    </location>
</feature>
<feature type="compositionally biased region" description="Low complexity" evidence="1">
    <location>
        <begin position="224"/>
        <end position="233"/>
    </location>
</feature>
<evidence type="ECO:0000259" key="4">
    <source>
        <dbReference type="Pfam" id="PF22883"/>
    </source>
</evidence>
<feature type="compositionally biased region" description="Acidic residues" evidence="1">
    <location>
        <begin position="85"/>
        <end position="105"/>
    </location>
</feature>
<feature type="compositionally biased region" description="Basic and acidic residues" evidence="1">
    <location>
        <begin position="596"/>
        <end position="620"/>
    </location>
</feature>
<feature type="compositionally biased region" description="Polar residues" evidence="1">
    <location>
        <begin position="201"/>
        <end position="210"/>
    </location>
</feature>
<evidence type="ECO:0000256" key="2">
    <source>
        <dbReference type="SAM" id="Phobius"/>
    </source>
</evidence>
<feature type="region of interest" description="Disordered" evidence="1">
    <location>
        <begin position="534"/>
        <end position="579"/>
    </location>
</feature>
<feature type="transmembrane region" description="Helical" evidence="2">
    <location>
        <begin position="736"/>
        <end position="759"/>
    </location>
</feature>
<feature type="compositionally biased region" description="Polar residues" evidence="1">
    <location>
        <begin position="47"/>
        <end position="57"/>
    </location>
</feature>
<dbReference type="AlphaFoldDB" id="A0A3Q3L7P0"/>
<feature type="compositionally biased region" description="Polar residues" evidence="1">
    <location>
        <begin position="114"/>
        <end position="145"/>
    </location>
</feature>
<dbReference type="PANTHER" id="PTHR28581:SF1">
    <property type="entry name" value="CONSORTIN"/>
    <property type="match status" value="1"/>
</dbReference>
<evidence type="ECO:0000313" key="5">
    <source>
        <dbReference type="Ensembl" id="ENSLBEP00000005024.1"/>
    </source>
</evidence>
<dbReference type="InParanoid" id="A0A3Q3L7P0"/>
<proteinExistence type="predicted"/>
<dbReference type="Ensembl" id="ENSLBET00000005294.1">
    <property type="protein sequence ID" value="ENSLBEP00000005024.1"/>
    <property type="gene ID" value="ENSLBEG00000003887.1"/>
</dbReference>
<dbReference type="GO" id="GO:0030133">
    <property type="term" value="C:transport vesicle"/>
    <property type="evidence" value="ECO:0007669"/>
    <property type="project" value="TreeGrafter"/>
</dbReference>
<dbReference type="Pfam" id="PF22883">
    <property type="entry name" value="Consortin_N"/>
    <property type="match status" value="1"/>
</dbReference>
<dbReference type="InterPro" id="IPR042318">
    <property type="entry name" value="Consortin"/>
</dbReference>
<feature type="compositionally biased region" description="Polar residues" evidence="1">
    <location>
        <begin position="175"/>
        <end position="191"/>
    </location>
</feature>
<reference evidence="5" key="1">
    <citation type="submission" date="2025-08" db="UniProtKB">
        <authorList>
            <consortium name="Ensembl"/>
        </authorList>
    </citation>
    <scope>IDENTIFICATION</scope>
</reference>
<accession>A0A3Q3L7P0</accession>
<evidence type="ECO:0000313" key="6">
    <source>
        <dbReference type="Proteomes" id="UP000261660"/>
    </source>
</evidence>
<organism evidence="5 6">
    <name type="scientific">Labrus bergylta</name>
    <name type="common">ballan wrasse</name>
    <dbReference type="NCBI Taxonomy" id="56723"/>
    <lineage>
        <taxon>Eukaryota</taxon>
        <taxon>Metazoa</taxon>
        <taxon>Chordata</taxon>
        <taxon>Craniata</taxon>
        <taxon>Vertebrata</taxon>
        <taxon>Euteleostomi</taxon>
        <taxon>Actinopterygii</taxon>
        <taxon>Neopterygii</taxon>
        <taxon>Teleostei</taxon>
        <taxon>Neoteleostei</taxon>
        <taxon>Acanthomorphata</taxon>
        <taxon>Eupercaria</taxon>
        <taxon>Labriformes</taxon>
        <taxon>Labridae</taxon>
        <taxon>Labrus</taxon>
    </lineage>
</organism>
<dbReference type="PANTHER" id="PTHR28581">
    <property type="entry name" value="CONSORTIN"/>
    <property type="match status" value="1"/>
</dbReference>
<protein>
    <submittedName>
        <fullName evidence="5">Consortin, connexin sorting protein</fullName>
    </submittedName>
</protein>
<dbReference type="GeneID" id="109995867"/>
<dbReference type="RefSeq" id="XP_020505438.1">
    <property type="nucleotide sequence ID" value="XM_020649782.3"/>
</dbReference>
<feature type="compositionally biased region" description="Basic and acidic residues" evidence="1">
    <location>
        <begin position="471"/>
        <end position="497"/>
    </location>
</feature>
<feature type="region of interest" description="Disordered" evidence="1">
    <location>
        <begin position="422"/>
        <end position="508"/>
    </location>
</feature>
<feature type="domain" description="Consortin C-terminal" evidence="3">
    <location>
        <begin position="676"/>
        <end position="793"/>
    </location>
</feature>
<keyword evidence="2" id="KW-0812">Transmembrane</keyword>
<feature type="compositionally biased region" description="Acidic residues" evidence="1">
    <location>
        <begin position="637"/>
        <end position="651"/>
    </location>
</feature>
<dbReference type="GO" id="GO:0005802">
    <property type="term" value="C:trans-Golgi network"/>
    <property type="evidence" value="ECO:0007669"/>
    <property type="project" value="InterPro"/>
</dbReference>
<keyword evidence="2" id="KW-1133">Transmembrane helix</keyword>
<dbReference type="InterPro" id="IPR054132">
    <property type="entry name" value="Consortin_N"/>
</dbReference>
<reference evidence="5" key="2">
    <citation type="submission" date="2025-09" db="UniProtKB">
        <authorList>
            <consortium name="Ensembl"/>
        </authorList>
    </citation>
    <scope>IDENTIFICATION</scope>
</reference>
<sequence length="796" mass="87660">MDHGGQFEREGRVMSHIQGGGVDLCDNLPNPQALTAQTRNLNEKNTHTQSLSPSQNEDAGGCRLIRDDALSSSGKEGSTERHREEDDEEDMDEVMKEDEEEEESEGSSCLIRCQSPSTPMTDSSYSETGSLMETQYPFSPGTSPEPTSPVIPVVSPEKACPITQVELSQDDVKVDSNNSNTESFPSHTETVTLAPVVSTGPLDSNTQNKTSDIRPDSPPGPSCTTGKTTNTSTDYLSSSTKPVFNHEPRVSVASTPVSAATSPIAFTTGLMAPCTESTSTTGPFTLNWENIFTSTPLPTCFSVPTCATGPSPTLLESLEQLAKRGDNPQLPQYLHQIAEAFVLQEDYQRALWCIQLEKLYHQRVLENLNALQEQWESQCKRTSSNLATRHLDTLKNICQTHSRPCAEDAVCASQDLLRTTIEEGGALPPCTSTHQSDRGMEQRAEDSSHSQSSCPVIPFINSSDGHNSPEMSEKGREDPDRESRGRDCSNTERRDQEQGVACTTSGIVNELHPSLTGEMDQSKPAELQGGDLGLAQEKEAKREEEESDVEEAAEALEMEDEGEDEEEEKQKERDSPLCQKALPVETLISGAEVEVQHLHQEDRDEEKVHDETQERAETHLKHQALLPQEAHMRQQEQTEESMEEEEEEEEYEVEQIDMIREAAVLDDMAKLITVEEMSPASGLVSILKKRKAYVDNMSVSATSEAMPDQAPAKRRVRFKVPDDGYEHDVGGGDSCLLLFLLCMVTVVISVGGTALYCALGDAHSSVCQDFSRNADFYMGQLQRGIAHIQHWFTPGS</sequence>